<evidence type="ECO:0000256" key="4">
    <source>
        <dbReference type="ARBA" id="ARBA00022842"/>
    </source>
</evidence>
<dbReference type="SUPFAM" id="SSF88713">
    <property type="entry name" value="Glycoside hydrolase/deacetylase"/>
    <property type="match status" value="1"/>
</dbReference>
<dbReference type="Pfam" id="PF04794">
    <property type="entry name" value="YdjC"/>
    <property type="match status" value="1"/>
</dbReference>
<comment type="cofactor">
    <cofactor evidence="1">
        <name>Mg(2+)</name>
        <dbReference type="ChEBI" id="CHEBI:18420"/>
    </cofactor>
</comment>
<keyword evidence="7" id="KW-1185">Reference proteome</keyword>
<protein>
    <submittedName>
        <fullName evidence="6">Polysaccharide deacetylase family protein</fullName>
    </submittedName>
</protein>
<proteinExistence type="predicted"/>
<dbReference type="CDD" id="cd10802">
    <property type="entry name" value="YdjC_TTHB029_like"/>
    <property type="match status" value="1"/>
</dbReference>
<dbReference type="Gene3D" id="3.20.20.370">
    <property type="entry name" value="Glycoside hydrolase/deacetylase"/>
    <property type="match status" value="1"/>
</dbReference>
<comment type="caution">
    <text evidence="6">The sequence shown here is derived from an EMBL/GenBank/DDBJ whole genome shotgun (WGS) entry which is preliminary data.</text>
</comment>
<dbReference type="PANTHER" id="PTHR31609">
    <property type="entry name" value="YDJC DEACETYLASE FAMILY MEMBER"/>
    <property type="match status" value="1"/>
</dbReference>
<evidence type="ECO:0000256" key="2">
    <source>
        <dbReference type="ARBA" id="ARBA00022723"/>
    </source>
</evidence>
<keyword evidence="3" id="KW-0378">Hydrolase</keyword>
<dbReference type="EMBL" id="JBHSMI010000023">
    <property type="protein sequence ID" value="MFC5403446.1"/>
    <property type="molecule type" value="Genomic_DNA"/>
</dbReference>
<evidence type="ECO:0000256" key="5">
    <source>
        <dbReference type="ARBA" id="ARBA00023277"/>
    </source>
</evidence>
<dbReference type="RefSeq" id="WP_378132802.1">
    <property type="nucleotide sequence ID" value="NZ_JBHSMI010000023.1"/>
</dbReference>
<dbReference type="InterPro" id="IPR011330">
    <property type="entry name" value="Glyco_hydro/deAcase_b/a-brl"/>
</dbReference>
<keyword evidence="4" id="KW-0460">Magnesium</keyword>
<evidence type="ECO:0000256" key="1">
    <source>
        <dbReference type="ARBA" id="ARBA00001946"/>
    </source>
</evidence>
<evidence type="ECO:0000313" key="7">
    <source>
        <dbReference type="Proteomes" id="UP001596113"/>
    </source>
</evidence>
<evidence type="ECO:0000256" key="3">
    <source>
        <dbReference type="ARBA" id="ARBA00022801"/>
    </source>
</evidence>
<organism evidence="6 7">
    <name type="scientific">Cohnella soli</name>
    <dbReference type="NCBI Taxonomy" id="425005"/>
    <lineage>
        <taxon>Bacteria</taxon>
        <taxon>Bacillati</taxon>
        <taxon>Bacillota</taxon>
        <taxon>Bacilli</taxon>
        <taxon>Bacillales</taxon>
        <taxon>Paenibacillaceae</taxon>
        <taxon>Cohnella</taxon>
    </lineage>
</organism>
<reference evidence="7" key="1">
    <citation type="journal article" date="2019" name="Int. J. Syst. Evol. Microbiol.">
        <title>The Global Catalogue of Microorganisms (GCM) 10K type strain sequencing project: providing services to taxonomists for standard genome sequencing and annotation.</title>
        <authorList>
            <consortium name="The Broad Institute Genomics Platform"/>
            <consortium name="The Broad Institute Genome Sequencing Center for Infectious Disease"/>
            <person name="Wu L."/>
            <person name="Ma J."/>
        </authorList>
    </citation>
    <scope>NUCLEOTIDE SEQUENCE [LARGE SCALE GENOMIC DNA]</scope>
    <source>
        <strain evidence="7">CGMCC 1.18575</strain>
    </source>
</reference>
<dbReference type="Proteomes" id="UP001596113">
    <property type="component" value="Unassembled WGS sequence"/>
</dbReference>
<accession>A0ABW0HQQ9</accession>
<keyword evidence="2" id="KW-0479">Metal-binding</keyword>
<sequence length="308" mass="34446">MSRASNRHLIINCDDFGQSAPMNAAIMHLLEERKVSSATIMAPAPGFEEAAAWCKRRGQTNVGLHLTLTSEFDAIRWRSLTGHPSLHDESGYMHKTVEQFERQADTEAVVKELLAQHEKATAAGISLSHADNHMGSLYGTETGRTHIPQALRLCAKWKLPFRLFRKVHPADPLLAGIPGVEGIVAKASALAGVMGVAIPDYLLSHSFHIEEGEDYERFKAMMISKMYDLPEGISETYIHPAIEDARLSEEVPHWGKRVWEYRLMLDDDFAYALRDAGVNLTNYDEVRKHGKRSRVGSAFALARALMRK</sequence>
<gene>
    <name evidence="6" type="ORF">ACFPOF_11955</name>
</gene>
<evidence type="ECO:0000313" key="6">
    <source>
        <dbReference type="EMBL" id="MFC5403446.1"/>
    </source>
</evidence>
<name>A0ABW0HQQ9_9BACL</name>
<dbReference type="PANTHER" id="PTHR31609:SF1">
    <property type="entry name" value="CARBOHYDRATE DEACETYLASE"/>
    <property type="match status" value="1"/>
</dbReference>
<keyword evidence="5" id="KW-0119">Carbohydrate metabolism</keyword>
<dbReference type="InterPro" id="IPR006879">
    <property type="entry name" value="YdjC-like"/>
</dbReference>